<evidence type="ECO:0000313" key="2">
    <source>
        <dbReference type="EMBL" id="NCD69126.1"/>
    </source>
</evidence>
<gene>
    <name evidence="2" type="ORF">GSY63_07145</name>
</gene>
<dbReference type="Proteomes" id="UP000638732">
    <property type="component" value="Unassembled WGS sequence"/>
</dbReference>
<organism evidence="2 3">
    <name type="scientific">Mucilaginibacter agri</name>
    <dbReference type="NCBI Taxonomy" id="2695265"/>
    <lineage>
        <taxon>Bacteria</taxon>
        <taxon>Pseudomonadati</taxon>
        <taxon>Bacteroidota</taxon>
        <taxon>Sphingobacteriia</taxon>
        <taxon>Sphingobacteriales</taxon>
        <taxon>Sphingobacteriaceae</taxon>
        <taxon>Mucilaginibacter</taxon>
    </lineage>
</organism>
<dbReference type="RefSeq" id="WP_166585105.1">
    <property type="nucleotide sequence ID" value="NZ_WWEO01000040.1"/>
</dbReference>
<keyword evidence="3" id="KW-1185">Reference proteome</keyword>
<feature type="region of interest" description="Disordered" evidence="1">
    <location>
        <begin position="1"/>
        <end position="23"/>
    </location>
</feature>
<reference evidence="2" key="2">
    <citation type="submission" date="2020-10" db="EMBL/GenBank/DDBJ databases">
        <title>Mucilaginibacter sp. nov., isolated from soil.</title>
        <authorList>
            <person name="Jeon C.O."/>
        </authorList>
    </citation>
    <scope>NUCLEOTIDE SEQUENCE</scope>
    <source>
        <strain evidence="2">R11</strain>
    </source>
</reference>
<accession>A0A965ZG96</accession>
<protein>
    <submittedName>
        <fullName evidence="2">Uncharacterized protein</fullName>
    </submittedName>
</protein>
<dbReference type="EMBL" id="WWEO01000040">
    <property type="protein sequence ID" value="NCD69126.1"/>
    <property type="molecule type" value="Genomic_DNA"/>
</dbReference>
<sequence length="53" mass="5853">MDNSGDINIAPTPDDSQWKKKKSQSGINAMALAGDGLHEIFGNDPLIWTRIKR</sequence>
<evidence type="ECO:0000313" key="3">
    <source>
        <dbReference type="Proteomes" id="UP000638732"/>
    </source>
</evidence>
<name>A0A965ZG96_9SPHI</name>
<proteinExistence type="predicted"/>
<reference evidence="2" key="1">
    <citation type="submission" date="2020-01" db="EMBL/GenBank/DDBJ databases">
        <authorList>
            <person name="Seo Y.L."/>
        </authorList>
    </citation>
    <scope>NUCLEOTIDE SEQUENCE</scope>
    <source>
        <strain evidence="2">R11</strain>
    </source>
</reference>
<comment type="caution">
    <text evidence="2">The sequence shown here is derived from an EMBL/GenBank/DDBJ whole genome shotgun (WGS) entry which is preliminary data.</text>
</comment>
<dbReference type="AlphaFoldDB" id="A0A965ZG96"/>
<evidence type="ECO:0000256" key="1">
    <source>
        <dbReference type="SAM" id="MobiDB-lite"/>
    </source>
</evidence>